<dbReference type="STRING" id="1890364.A0A2P6NVV6"/>
<keyword evidence="4 5" id="KW-0472">Membrane</keyword>
<dbReference type="Proteomes" id="UP000241769">
    <property type="component" value="Unassembled WGS sequence"/>
</dbReference>
<dbReference type="InParanoid" id="A0A2P6NVV6"/>
<evidence type="ECO:0000256" key="1">
    <source>
        <dbReference type="ARBA" id="ARBA00004141"/>
    </source>
</evidence>
<evidence type="ECO:0000256" key="3">
    <source>
        <dbReference type="ARBA" id="ARBA00022989"/>
    </source>
</evidence>
<feature type="domain" description="ABC-2 type transporter transmembrane" evidence="6">
    <location>
        <begin position="254"/>
        <end position="448"/>
    </location>
</feature>
<reference evidence="7 8" key="1">
    <citation type="journal article" date="2018" name="Genome Biol. Evol.">
        <title>Multiple Roots of Fruiting Body Formation in Amoebozoa.</title>
        <authorList>
            <person name="Hillmann F."/>
            <person name="Forbes G."/>
            <person name="Novohradska S."/>
            <person name="Ferling I."/>
            <person name="Riege K."/>
            <person name="Groth M."/>
            <person name="Westermann M."/>
            <person name="Marz M."/>
            <person name="Spaller T."/>
            <person name="Winckler T."/>
            <person name="Schaap P."/>
            <person name="Glockner G."/>
        </authorList>
    </citation>
    <scope>NUCLEOTIDE SEQUENCE [LARGE SCALE GENOMIC DNA]</scope>
    <source>
        <strain evidence="7 8">Jena</strain>
    </source>
</reference>
<evidence type="ECO:0000313" key="8">
    <source>
        <dbReference type="Proteomes" id="UP000241769"/>
    </source>
</evidence>
<evidence type="ECO:0000256" key="4">
    <source>
        <dbReference type="ARBA" id="ARBA00023136"/>
    </source>
</evidence>
<dbReference type="InterPro" id="IPR027417">
    <property type="entry name" value="P-loop_NTPase"/>
</dbReference>
<comment type="subcellular location">
    <subcellularLocation>
        <location evidence="1">Membrane</location>
        <topology evidence="1">Multi-pass membrane protein</topology>
    </subcellularLocation>
</comment>
<feature type="transmembrane region" description="Helical" evidence="5">
    <location>
        <begin position="302"/>
        <end position="323"/>
    </location>
</feature>
<dbReference type="SUPFAM" id="SSF52540">
    <property type="entry name" value="P-loop containing nucleoside triphosphate hydrolases"/>
    <property type="match status" value="1"/>
</dbReference>
<dbReference type="GO" id="GO:0140359">
    <property type="term" value="F:ABC-type transporter activity"/>
    <property type="evidence" value="ECO:0007669"/>
    <property type="project" value="InterPro"/>
</dbReference>
<feature type="transmembrane region" description="Helical" evidence="5">
    <location>
        <begin position="330"/>
        <end position="350"/>
    </location>
</feature>
<comment type="caution">
    <text evidence="7">The sequence shown here is derived from an EMBL/GenBank/DDBJ whole genome shotgun (WGS) entry which is preliminary data.</text>
</comment>
<evidence type="ECO:0000313" key="7">
    <source>
        <dbReference type="EMBL" id="PRP88094.1"/>
    </source>
</evidence>
<feature type="transmembrane region" description="Helical" evidence="5">
    <location>
        <begin position="428"/>
        <end position="449"/>
    </location>
</feature>
<feature type="transmembrane region" description="Helical" evidence="5">
    <location>
        <begin position="263"/>
        <end position="290"/>
    </location>
</feature>
<accession>A0A2P6NVV6</accession>
<dbReference type="InterPro" id="IPR013525">
    <property type="entry name" value="ABC2_TM"/>
</dbReference>
<dbReference type="GO" id="GO:0016020">
    <property type="term" value="C:membrane"/>
    <property type="evidence" value="ECO:0007669"/>
    <property type="project" value="UniProtKB-SubCell"/>
</dbReference>
<dbReference type="OrthoDB" id="8061355at2759"/>
<dbReference type="PANTHER" id="PTHR19229:SF265">
    <property type="match status" value="1"/>
</dbReference>
<dbReference type="PANTHER" id="PTHR19229">
    <property type="entry name" value="ATP-BINDING CASSETTE TRANSPORTER SUBFAMILY A ABCA"/>
    <property type="match status" value="1"/>
</dbReference>
<keyword evidence="3 5" id="KW-1133">Transmembrane helix</keyword>
<gene>
    <name evidence="7" type="ORF">PROFUN_04185</name>
</gene>
<dbReference type="AlphaFoldDB" id="A0A2P6NVV6"/>
<dbReference type="Gene3D" id="3.40.50.300">
    <property type="entry name" value="P-loop containing nucleotide triphosphate hydrolases"/>
    <property type="match status" value="1"/>
</dbReference>
<evidence type="ECO:0000256" key="2">
    <source>
        <dbReference type="ARBA" id="ARBA00022692"/>
    </source>
</evidence>
<keyword evidence="2 5" id="KW-0812">Transmembrane</keyword>
<protein>
    <recommendedName>
        <fullName evidence="6">ABC-2 type transporter transmembrane domain-containing protein</fullName>
    </recommendedName>
</protein>
<evidence type="ECO:0000256" key="5">
    <source>
        <dbReference type="SAM" id="Phobius"/>
    </source>
</evidence>
<dbReference type="Pfam" id="PF12698">
    <property type="entry name" value="ABC2_membrane_3"/>
    <property type="match status" value="1"/>
</dbReference>
<sequence>MGVALSFRQHKALIWKHLIVECRSKWFLFVRLSPPLWLIIYSVVLSSFKLPGVSLDTSSNLIVSATVHQPVHPAELSLPPPCGNDLSCRRILWGPYSKTNWEKMNAFAHRASLSISPPDYTLETGDHVNGSSLYDISCYNRGQLQNGSTIDFLPDLDWITLQGLYVRTWISFSKPGYTDLKCPSDSLNCTLYIVGNNETAGTNDPLTMEGRRWSHGTHIMLQSSLYEMSVGEPPNFTFSTKAFPTIDANLDKGYLKSMGVIDWVYWSSWYLFHLSIYTVVVLVIISLGLTLPNVQLFRQTDLGVLMLLFFSYGCASIAFSMAWSTIFRRTFVGFSGGFLWYLATTNGGYYNTNLLGQISSEPIVSYDKLFYLLPFWHFNRFLSIIEYITDPYNHMSKEFTPHDMYRHAENVTQSGPRTLTVWDTVEPAMYHIVGLWVNTIVYIIIMLYLDQVLKDKNKMNRPFFFFLSPSYWLGGRGRQLTLRNPPYHPDPDVRQEYERLKDGKCILKINGLSKAYVKKTWMCGKKTFKPALNDIFLTGEIGTILAVLGHNGAGKSTLIDVSVVDRQFSSNFQILTGKKSFTG</sequence>
<dbReference type="InterPro" id="IPR026082">
    <property type="entry name" value="ABCA"/>
</dbReference>
<dbReference type="EMBL" id="MDYQ01000014">
    <property type="protein sequence ID" value="PRP88094.1"/>
    <property type="molecule type" value="Genomic_DNA"/>
</dbReference>
<proteinExistence type="predicted"/>
<organism evidence="7 8">
    <name type="scientific">Planoprotostelium fungivorum</name>
    <dbReference type="NCBI Taxonomy" id="1890364"/>
    <lineage>
        <taxon>Eukaryota</taxon>
        <taxon>Amoebozoa</taxon>
        <taxon>Evosea</taxon>
        <taxon>Variosea</taxon>
        <taxon>Cavosteliida</taxon>
        <taxon>Cavosteliaceae</taxon>
        <taxon>Planoprotostelium</taxon>
    </lineage>
</organism>
<name>A0A2P6NVV6_9EUKA</name>
<evidence type="ECO:0000259" key="6">
    <source>
        <dbReference type="Pfam" id="PF12698"/>
    </source>
</evidence>
<keyword evidence="8" id="KW-1185">Reference proteome</keyword>